<protein>
    <recommendedName>
        <fullName evidence="3">DUF1499 domain-containing protein</fullName>
    </recommendedName>
</protein>
<sequence>MVPAAPPVPPCPDTPNCERTQRAFEASPNRLYQAAQAALADLNPVSCTTDPNDRSAQAVYRVALVFKDDVHIAVRPGKNGGSVLHIRSASRVGYSDLGVNERRVRRFFRALAHHF</sequence>
<dbReference type="Pfam" id="PF07386">
    <property type="entry name" value="DUF1499"/>
    <property type="match status" value="1"/>
</dbReference>
<accession>A0A2H3P3R3</accession>
<name>A0A2H3P3R3_9BACT</name>
<reference evidence="1 2" key="1">
    <citation type="submission" date="2017-10" db="EMBL/GenBank/DDBJ databases">
        <title>Draft genome of Longimonas halophila.</title>
        <authorList>
            <person name="Goh K.M."/>
            <person name="Shamsir M.S."/>
            <person name="Lim S.W."/>
        </authorList>
    </citation>
    <scope>NUCLEOTIDE SEQUENCE [LARGE SCALE GENOMIC DNA]</scope>
    <source>
        <strain evidence="1 2">KCTC 42399</strain>
    </source>
</reference>
<dbReference type="AlphaFoldDB" id="A0A2H3P3R3"/>
<dbReference type="EMBL" id="PDEP01000010">
    <property type="protein sequence ID" value="PEN06062.1"/>
    <property type="molecule type" value="Genomic_DNA"/>
</dbReference>
<evidence type="ECO:0000313" key="1">
    <source>
        <dbReference type="EMBL" id="PEN06062.1"/>
    </source>
</evidence>
<evidence type="ECO:0008006" key="3">
    <source>
        <dbReference type="Google" id="ProtNLM"/>
    </source>
</evidence>
<keyword evidence="2" id="KW-1185">Reference proteome</keyword>
<comment type="caution">
    <text evidence="1">The sequence shown here is derived from an EMBL/GenBank/DDBJ whole genome shotgun (WGS) entry which is preliminary data.</text>
</comment>
<dbReference type="Proteomes" id="UP000221024">
    <property type="component" value="Unassembled WGS sequence"/>
</dbReference>
<gene>
    <name evidence="1" type="ORF">CRI93_11325</name>
</gene>
<dbReference type="OrthoDB" id="9763616at2"/>
<organism evidence="1 2">
    <name type="scientific">Longimonas halophila</name>
    <dbReference type="NCBI Taxonomy" id="1469170"/>
    <lineage>
        <taxon>Bacteria</taxon>
        <taxon>Pseudomonadati</taxon>
        <taxon>Rhodothermota</taxon>
        <taxon>Rhodothermia</taxon>
        <taxon>Rhodothermales</taxon>
        <taxon>Salisaetaceae</taxon>
        <taxon>Longimonas</taxon>
    </lineage>
</organism>
<dbReference type="InterPro" id="IPR010865">
    <property type="entry name" value="DUF1499"/>
</dbReference>
<proteinExistence type="predicted"/>
<evidence type="ECO:0000313" key="2">
    <source>
        <dbReference type="Proteomes" id="UP000221024"/>
    </source>
</evidence>